<reference evidence="1" key="1">
    <citation type="journal article" date="2020" name="Stud. Mycol.">
        <title>101 Dothideomycetes genomes: a test case for predicting lifestyles and emergence of pathogens.</title>
        <authorList>
            <person name="Haridas S."/>
            <person name="Albert R."/>
            <person name="Binder M."/>
            <person name="Bloem J."/>
            <person name="Labutti K."/>
            <person name="Salamov A."/>
            <person name="Andreopoulos B."/>
            <person name="Baker S."/>
            <person name="Barry K."/>
            <person name="Bills G."/>
            <person name="Bluhm B."/>
            <person name="Cannon C."/>
            <person name="Castanera R."/>
            <person name="Culley D."/>
            <person name="Daum C."/>
            <person name="Ezra D."/>
            <person name="Gonzalez J."/>
            <person name="Henrissat B."/>
            <person name="Kuo A."/>
            <person name="Liang C."/>
            <person name="Lipzen A."/>
            <person name="Lutzoni F."/>
            <person name="Magnuson J."/>
            <person name="Mondo S."/>
            <person name="Nolan M."/>
            <person name="Ohm R."/>
            <person name="Pangilinan J."/>
            <person name="Park H.-J."/>
            <person name="Ramirez L."/>
            <person name="Alfaro M."/>
            <person name="Sun H."/>
            <person name="Tritt A."/>
            <person name="Yoshinaga Y."/>
            <person name="Zwiers L.-H."/>
            <person name="Turgeon B."/>
            <person name="Goodwin S."/>
            <person name="Spatafora J."/>
            <person name="Crous P."/>
            <person name="Grigoriev I."/>
        </authorList>
    </citation>
    <scope>NUCLEOTIDE SEQUENCE</scope>
    <source>
        <strain evidence="1">ATCC 200398</strain>
    </source>
</reference>
<keyword evidence="2" id="KW-1185">Reference proteome</keyword>
<dbReference type="EMBL" id="MU003534">
    <property type="protein sequence ID" value="KAF2464694.1"/>
    <property type="molecule type" value="Genomic_DNA"/>
</dbReference>
<name>A0ACB6QCN6_9PLEO</name>
<accession>A0ACB6QCN6</accession>
<protein>
    <submittedName>
        <fullName evidence="1">Uncharacterized protein</fullName>
    </submittedName>
</protein>
<gene>
    <name evidence="1" type="ORF">BDR25DRAFT_318961</name>
</gene>
<dbReference type="Proteomes" id="UP000799755">
    <property type="component" value="Unassembled WGS sequence"/>
</dbReference>
<evidence type="ECO:0000313" key="2">
    <source>
        <dbReference type="Proteomes" id="UP000799755"/>
    </source>
</evidence>
<sequence>MQTVRGSPVKPEKVLASVWDADEDEFDRWPVQDQFVARLLRTPTERGNSNEYAKQLEMSTVNRYLSVYGSFHRQATTTQRGSSLGVYGSSGDWHEEESTEDPEAYEAQATIMELQDPESGHVIGGDKNDELMSQFFSGRYRSLPPTTPARHMHVVEAQDFIETEDRVVLSVRPRLCDGVATVLFKTSPNCLDAFLNPQVKVFEWRRDVTRPRNHCLSGVIRRVGNEVLCRWAYYVKSTIDFSGKWSEIYANVGTGTTKRTSTGPALDEFEPSNPPPDGVSPTDPLYTLFAGRDLSRYMLNYEFWDFIECKGMVVEWEVDGIISKGTMKRRTNEGRNDEAGNDE</sequence>
<comment type="caution">
    <text evidence="1">The sequence shown here is derived from an EMBL/GenBank/DDBJ whole genome shotgun (WGS) entry which is preliminary data.</text>
</comment>
<organism evidence="1 2">
    <name type="scientific">Lindgomyces ingoldianus</name>
    <dbReference type="NCBI Taxonomy" id="673940"/>
    <lineage>
        <taxon>Eukaryota</taxon>
        <taxon>Fungi</taxon>
        <taxon>Dikarya</taxon>
        <taxon>Ascomycota</taxon>
        <taxon>Pezizomycotina</taxon>
        <taxon>Dothideomycetes</taxon>
        <taxon>Pleosporomycetidae</taxon>
        <taxon>Pleosporales</taxon>
        <taxon>Lindgomycetaceae</taxon>
        <taxon>Lindgomyces</taxon>
    </lineage>
</organism>
<proteinExistence type="predicted"/>
<evidence type="ECO:0000313" key="1">
    <source>
        <dbReference type="EMBL" id="KAF2464694.1"/>
    </source>
</evidence>